<feature type="transmembrane region" description="Helical" evidence="6">
    <location>
        <begin position="147"/>
        <end position="173"/>
    </location>
</feature>
<sequence>MVDPTTLLLFTGASLALLAVPGPAVLFLIARSADQGRRAGLVSMLGLETGNFLYAVAAAVGLTGLIAASEIGFDGVKYAGAAYLVWLGARALLSREGPVTVAVPRGRSRLFLDGLLVQLLNPKVAVFFLAFLPQFDDPARGHVVAQTLLLGTVFTLLAVVTDGTCAVLAGSLAQVLRRPVARLRLTRVSGVVFIGLGVSAALTGRPARC</sequence>
<keyword evidence="3 6" id="KW-0812">Transmembrane</keyword>
<dbReference type="PANTHER" id="PTHR30086:SF20">
    <property type="entry name" value="ARGININE EXPORTER PROTEIN ARGO-RELATED"/>
    <property type="match status" value="1"/>
</dbReference>
<evidence type="ECO:0000256" key="2">
    <source>
        <dbReference type="ARBA" id="ARBA00022475"/>
    </source>
</evidence>
<dbReference type="GO" id="GO:0015171">
    <property type="term" value="F:amino acid transmembrane transporter activity"/>
    <property type="evidence" value="ECO:0007669"/>
    <property type="project" value="TreeGrafter"/>
</dbReference>
<keyword evidence="2" id="KW-1003">Cell membrane</keyword>
<feature type="transmembrane region" description="Helical" evidence="6">
    <location>
        <begin position="51"/>
        <end position="69"/>
    </location>
</feature>
<proteinExistence type="predicted"/>
<dbReference type="InterPro" id="IPR001123">
    <property type="entry name" value="LeuE-type"/>
</dbReference>
<evidence type="ECO:0000313" key="7">
    <source>
        <dbReference type="EMBL" id="MXG89060.1"/>
    </source>
</evidence>
<comment type="caution">
    <text evidence="7">The sequence shown here is derived from an EMBL/GenBank/DDBJ whole genome shotgun (WGS) entry which is preliminary data.</text>
</comment>
<keyword evidence="5 6" id="KW-0472">Membrane</keyword>
<dbReference type="EMBL" id="WUEK01000003">
    <property type="protein sequence ID" value="MXG89060.1"/>
    <property type="molecule type" value="Genomic_DNA"/>
</dbReference>
<feature type="transmembrane region" description="Helical" evidence="6">
    <location>
        <begin position="185"/>
        <end position="204"/>
    </location>
</feature>
<comment type="subcellular location">
    <subcellularLocation>
        <location evidence="1">Cell membrane</location>
        <topology evidence="1">Multi-pass membrane protein</topology>
    </subcellularLocation>
</comment>
<feature type="transmembrane region" description="Helical" evidence="6">
    <location>
        <begin position="114"/>
        <end position="135"/>
    </location>
</feature>
<dbReference type="PIRSF" id="PIRSF006324">
    <property type="entry name" value="LeuE"/>
    <property type="match status" value="1"/>
</dbReference>
<dbReference type="GO" id="GO:0005886">
    <property type="term" value="C:plasma membrane"/>
    <property type="evidence" value="ECO:0007669"/>
    <property type="project" value="UniProtKB-SubCell"/>
</dbReference>
<dbReference type="PANTHER" id="PTHR30086">
    <property type="entry name" value="ARGININE EXPORTER PROTEIN ARGO"/>
    <property type="match status" value="1"/>
</dbReference>
<reference evidence="7 8" key="1">
    <citation type="submission" date="2019-12" db="EMBL/GenBank/DDBJ databases">
        <authorList>
            <person name="Kun Z."/>
        </authorList>
    </citation>
    <scope>NUCLEOTIDE SEQUENCE [LARGE SCALE GENOMIC DNA]</scope>
    <source>
        <strain evidence="7 8">YIM 123512</strain>
    </source>
</reference>
<organism evidence="7 8">
    <name type="scientific">Nocardioides flavescens</name>
    <dbReference type="NCBI Taxonomy" id="2691959"/>
    <lineage>
        <taxon>Bacteria</taxon>
        <taxon>Bacillati</taxon>
        <taxon>Actinomycetota</taxon>
        <taxon>Actinomycetes</taxon>
        <taxon>Propionibacteriales</taxon>
        <taxon>Nocardioidaceae</taxon>
        <taxon>Nocardioides</taxon>
    </lineage>
</organism>
<dbReference type="AlphaFoldDB" id="A0A6L7EQZ4"/>
<dbReference type="RefSeq" id="WP_160876135.1">
    <property type="nucleotide sequence ID" value="NZ_WUEK01000003.1"/>
</dbReference>
<dbReference type="Pfam" id="PF01810">
    <property type="entry name" value="LysE"/>
    <property type="match status" value="1"/>
</dbReference>
<evidence type="ECO:0000256" key="4">
    <source>
        <dbReference type="ARBA" id="ARBA00022989"/>
    </source>
</evidence>
<evidence type="ECO:0000256" key="1">
    <source>
        <dbReference type="ARBA" id="ARBA00004651"/>
    </source>
</evidence>
<protein>
    <submittedName>
        <fullName evidence="7">LysE family transporter</fullName>
    </submittedName>
</protein>
<gene>
    <name evidence="7" type="ORF">GRQ65_05800</name>
</gene>
<keyword evidence="8" id="KW-1185">Reference proteome</keyword>
<accession>A0A6L7EQZ4</accession>
<evidence type="ECO:0000256" key="3">
    <source>
        <dbReference type="ARBA" id="ARBA00022692"/>
    </source>
</evidence>
<dbReference type="Proteomes" id="UP000473325">
    <property type="component" value="Unassembled WGS sequence"/>
</dbReference>
<feature type="transmembrane region" description="Helical" evidence="6">
    <location>
        <begin position="6"/>
        <end position="30"/>
    </location>
</feature>
<evidence type="ECO:0000256" key="6">
    <source>
        <dbReference type="SAM" id="Phobius"/>
    </source>
</evidence>
<name>A0A6L7EQZ4_9ACTN</name>
<evidence type="ECO:0000313" key="8">
    <source>
        <dbReference type="Proteomes" id="UP000473325"/>
    </source>
</evidence>
<evidence type="ECO:0000256" key="5">
    <source>
        <dbReference type="ARBA" id="ARBA00023136"/>
    </source>
</evidence>
<keyword evidence="4 6" id="KW-1133">Transmembrane helix</keyword>